<dbReference type="EMBL" id="AFNH02001128">
    <property type="protein sequence ID" value="EZG44153.1"/>
    <property type="molecule type" value="Genomic_DNA"/>
</dbReference>
<organism evidence="1 2">
    <name type="scientific">Gregarina niphandrodes</name>
    <name type="common">Septate eugregarine</name>
    <dbReference type="NCBI Taxonomy" id="110365"/>
    <lineage>
        <taxon>Eukaryota</taxon>
        <taxon>Sar</taxon>
        <taxon>Alveolata</taxon>
        <taxon>Apicomplexa</taxon>
        <taxon>Conoidasida</taxon>
        <taxon>Gregarinasina</taxon>
        <taxon>Eugregarinorida</taxon>
        <taxon>Gregarinidae</taxon>
        <taxon>Gregarina</taxon>
    </lineage>
</organism>
<dbReference type="Proteomes" id="UP000019763">
    <property type="component" value="Unassembled WGS sequence"/>
</dbReference>
<accession>A0A023AZE5</accession>
<sequence>SSPILFQQFMDRVSGLMCISRNVKELRSFFGSVTYLKKHIPGFAGKVGGMTNLLQKNVEIVWNEEGEQEFEGLKRAVAECALLAAPKGTGECSDRIRKQ</sequence>
<protein>
    <submittedName>
        <fullName evidence="1">Uncharacterized protein</fullName>
    </submittedName>
</protein>
<dbReference type="Gene3D" id="3.30.70.270">
    <property type="match status" value="1"/>
</dbReference>
<dbReference type="InterPro" id="IPR043502">
    <property type="entry name" value="DNA/RNA_pol_sf"/>
</dbReference>
<dbReference type="GeneID" id="22915281"/>
<dbReference type="RefSeq" id="XP_011132788.1">
    <property type="nucleotide sequence ID" value="XM_011134486.1"/>
</dbReference>
<dbReference type="AlphaFoldDB" id="A0A023AZE5"/>
<dbReference type="InterPro" id="IPR051320">
    <property type="entry name" value="Viral_Replic_Matur_Polypro"/>
</dbReference>
<dbReference type="SUPFAM" id="SSF56672">
    <property type="entry name" value="DNA/RNA polymerases"/>
    <property type="match status" value="1"/>
</dbReference>
<dbReference type="InterPro" id="IPR043128">
    <property type="entry name" value="Rev_trsase/Diguanyl_cyclase"/>
</dbReference>
<proteinExistence type="predicted"/>
<gene>
    <name evidence="1" type="ORF">GNI_151520</name>
</gene>
<comment type="caution">
    <text evidence="1">The sequence shown here is derived from an EMBL/GenBank/DDBJ whole genome shotgun (WGS) entry which is preliminary data.</text>
</comment>
<name>A0A023AZE5_GRENI</name>
<dbReference type="PANTHER" id="PTHR33064:SF37">
    <property type="entry name" value="RIBONUCLEASE H"/>
    <property type="match status" value="1"/>
</dbReference>
<reference evidence="1" key="1">
    <citation type="submission" date="2013-12" db="EMBL/GenBank/DDBJ databases">
        <authorList>
            <person name="Omoto C.K."/>
            <person name="Sibley D."/>
            <person name="Venepally P."/>
            <person name="Hadjithomas M."/>
            <person name="Karamycheva S."/>
            <person name="Brunk B."/>
            <person name="Roos D."/>
            <person name="Caler E."/>
            <person name="Lorenzi H."/>
        </authorList>
    </citation>
    <scope>NUCLEOTIDE SEQUENCE</scope>
</reference>
<evidence type="ECO:0000313" key="2">
    <source>
        <dbReference type="Proteomes" id="UP000019763"/>
    </source>
</evidence>
<feature type="non-terminal residue" evidence="1">
    <location>
        <position position="1"/>
    </location>
</feature>
<dbReference type="OrthoDB" id="5978043at2759"/>
<dbReference type="PANTHER" id="PTHR33064">
    <property type="entry name" value="POL PROTEIN"/>
    <property type="match status" value="1"/>
</dbReference>
<keyword evidence="2" id="KW-1185">Reference proteome</keyword>
<dbReference type="VEuPathDB" id="CryptoDB:GNI_151520"/>
<evidence type="ECO:0000313" key="1">
    <source>
        <dbReference type="EMBL" id="EZG44153.1"/>
    </source>
</evidence>